<dbReference type="InterPro" id="IPR023347">
    <property type="entry name" value="Lysozyme_dom_sf"/>
</dbReference>
<dbReference type="EMBL" id="JAYLAA010000001">
    <property type="protein sequence ID" value="MEC3874212.1"/>
    <property type="molecule type" value="Genomic_DNA"/>
</dbReference>
<sequence>MSKKGVSAVSGNTSPLVGEKYSYHIAGWYPDTPDAEKDPSRVTWELFIKRSNGKFTTTNIKKKGTGDFTFGEKALGHTFRLEAYLYKPEGGGLMITPKRDKIPRISKVELFYVDDSRGTTFSFMEKLRARAYAVNLFNKELVFTLWEDDAKGGGHSKSNTPIATQKTKVDHNGIAVTEFLLSKALMQKAMQGEADPKQLEFYVTVEYYFHKKHATDNVEVNNPFPQTPKSKTSSIPAKAKGSPAEQKPKSKKEEKGILESIADQFLELWDWSESKGTIKKNQPPTLPKPEGRSPAVVSEPKQQPVRNCGEKYCIKKGDKSELIREINIRLAGFGGNVPTDEFTDRTEKMIKQFQRDYMKVPETGKVCGNVLRAIDEFGSRYPVDINERKCPCKECKGFGNGLNSNERGNSKILEMYRKYEYPGIHRTLIWVEKAIKFYLANQEKSKKLRVGLIFSGYRCNANNRQKGRKSTNHMGKALDLHIYGISNTSNTESTADTVRDLLVKYTKAEYRWKGKNVIALEPSTRNRIGKEFIATTWVHYDVRTFDLEYLKDEYFVKYNNGVNGDSIFQLALKLGFSQTCSCLGGGQSAVNKIEQKGKDERVDPKTLKASDEITEFIKDWEKYRKMPYNDSKGYCTVGYGHLIKKKKCEDIIIPAEFKDGVSEAKATQLFREDLKEFEMAVQRDVTVKLYQREFDALIDLLFNCGQYFLSSGKAPKLYKNLLDEKYEDAAKEFLDIENRTRRKQNYEIFINGNYDSTH</sequence>
<dbReference type="InterPro" id="IPR023346">
    <property type="entry name" value="Lysozyme-like_dom_sf"/>
</dbReference>
<evidence type="ECO:0000256" key="3">
    <source>
        <dbReference type="ARBA" id="ARBA00023200"/>
    </source>
</evidence>
<dbReference type="InterPro" id="IPR002196">
    <property type="entry name" value="Glyco_hydro_24"/>
</dbReference>
<dbReference type="InterPro" id="IPR033907">
    <property type="entry name" value="Endolysin_autolysin"/>
</dbReference>
<comment type="catalytic activity">
    <reaction evidence="4">
        <text>Hydrolysis of (1-&gt;4)-beta-linkages between N-acetylmuramic acid and N-acetyl-D-glucosamine residues in a peptidoglycan and between N-acetyl-D-glucosamine residues in chitodextrins.</text>
        <dbReference type="EC" id="3.2.1.17"/>
    </reaction>
</comment>
<keyword evidence="1 4" id="KW-0929">Antimicrobial</keyword>
<dbReference type="Proteomes" id="UP001348397">
    <property type="component" value="Unassembled WGS sequence"/>
</dbReference>
<dbReference type="PANTHER" id="PTHR38107">
    <property type="match status" value="1"/>
</dbReference>
<gene>
    <name evidence="6" type="ORF">SOP96_00610</name>
</gene>
<keyword evidence="3" id="KW-1035">Host cytoplasm</keyword>
<dbReference type="Pfam" id="PF00959">
    <property type="entry name" value="Phage_lysozyme"/>
    <property type="match status" value="1"/>
</dbReference>
<dbReference type="SUPFAM" id="SSF53955">
    <property type="entry name" value="Lysozyme-like"/>
    <property type="match status" value="1"/>
</dbReference>
<feature type="region of interest" description="Disordered" evidence="5">
    <location>
        <begin position="276"/>
        <end position="301"/>
    </location>
</feature>
<evidence type="ECO:0000256" key="1">
    <source>
        <dbReference type="ARBA" id="ARBA00022529"/>
    </source>
</evidence>
<keyword evidence="4 6" id="KW-0378">Hydrolase</keyword>
<evidence type="ECO:0000256" key="4">
    <source>
        <dbReference type="RuleBase" id="RU003788"/>
    </source>
</evidence>
<name>A0ABU6HP02_9FLAO</name>
<accession>A0ABU6HP02</accession>
<comment type="similarity">
    <text evidence="4">Belongs to the glycosyl hydrolase 24 family.</text>
</comment>
<keyword evidence="7" id="KW-1185">Reference proteome</keyword>
<organism evidence="6 7">
    <name type="scientific">Chryseobacterium salviniae</name>
    <dbReference type="NCBI Taxonomy" id="3101750"/>
    <lineage>
        <taxon>Bacteria</taxon>
        <taxon>Pseudomonadati</taxon>
        <taxon>Bacteroidota</taxon>
        <taxon>Flavobacteriia</taxon>
        <taxon>Flavobacteriales</taxon>
        <taxon>Weeksellaceae</taxon>
        <taxon>Chryseobacterium group</taxon>
        <taxon>Chryseobacterium</taxon>
    </lineage>
</organism>
<evidence type="ECO:0000256" key="2">
    <source>
        <dbReference type="ARBA" id="ARBA00022638"/>
    </source>
</evidence>
<feature type="compositionally biased region" description="Basic and acidic residues" evidence="5">
    <location>
        <begin position="246"/>
        <end position="255"/>
    </location>
</feature>
<evidence type="ECO:0000313" key="7">
    <source>
        <dbReference type="Proteomes" id="UP001348397"/>
    </source>
</evidence>
<dbReference type="GO" id="GO:0016787">
    <property type="term" value="F:hydrolase activity"/>
    <property type="evidence" value="ECO:0007669"/>
    <property type="project" value="UniProtKB-KW"/>
</dbReference>
<dbReference type="Gene3D" id="1.10.530.40">
    <property type="match status" value="1"/>
</dbReference>
<keyword evidence="4" id="KW-0326">Glycosidase</keyword>
<evidence type="ECO:0000256" key="5">
    <source>
        <dbReference type="SAM" id="MobiDB-lite"/>
    </source>
</evidence>
<proteinExistence type="inferred from homology"/>
<dbReference type="CDD" id="cd00737">
    <property type="entry name" value="lyz_endolysin_autolysin"/>
    <property type="match status" value="1"/>
</dbReference>
<dbReference type="EC" id="3.2.1.17" evidence="4"/>
<keyword evidence="2 4" id="KW-0081">Bacteriolytic enzyme</keyword>
<dbReference type="PANTHER" id="PTHR38107:SF3">
    <property type="entry name" value="LYSOZYME RRRD-RELATED"/>
    <property type="match status" value="1"/>
</dbReference>
<reference evidence="6 7" key="1">
    <citation type="submission" date="2024-01" db="EMBL/GenBank/DDBJ databases">
        <title>Chryseobacterium sp. T9W2-O.</title>
        <authorList>
            <person name="Maltman C."/>
        </authorList>
    </citation>
    <scope>NUCLEOTIDE SEQUENCE [LARGE SCALE GENOMIC DNA]</scope>
    <source>
        <strain evidence="6 7">T9W2-O</strain>
    </source>
</reference>
<comment type="caution">
    <text evidence="6">The sequence shown here is derived from an EMBL/GenBank/DDBJ whole genome shotgun (WGS) entry which is preliminary data.</text>
</comment>
<evidence type="ECO:0000313" key="6">
    <source>
        <dbReference type="EMBL" id="MEC3874212.1"/>
    </source>
</evidence>
<dbReference type="InterPro" id="IPR051018">
    <property type="entry name" value="Bacteriophage_GH24"/>
</dbReference>
<dbReference type="RefSeq" id="WP_326319306.1">
    <property type="nucleotide sequence ID" value="NZ_JAYLAA010000001.1"/>
</dbReference>
<protein>
    <recommendedName>
        <fullName evidence="4">Lysozyme</fullName>
        <ecNumber evidence="4">3.2.1.17</ecNumber>
    </recommendedName>
</protein>
<feature type="compositionally biased region" description="Polar residues" evidence="5">
    <location>
        <begin position="218"/>
        <end position="235"/>
    </location>
</feature>
<feature type="region of interest" description="Disordered" evidence="5">
    <location>
        <begin position="218"/>
        <end position="255"/>
    </location>
</feature>